<evidence type="ECO:0000256" key="3">
    <source>
        <dbReference type="ARBA" id="ARBA00006375"/>
    </source>
</evidence>
<reference evidence="13" key="1">
    <citation type="submission" date="2020-05" db="EMBL/GenBank/DDBJ databases">
        <title>Phylogenomic resolution of chytrid fungi.</title>
        <authorList>
            <person name="Stajich J.E."/>
            <person name="Amses K."/>
            <person name="Simmons R."/>
            <person name="Seto K."/>
            <person name="Myers J."/>
            <person name="Bonds A."/>
            <person name="Quandt C.A."/>
            <person name="Barry K."/>
            <person name="Liu P."/>
            <person name="Grigoriev I."/>
            <person name="Longcore J.E."/>
            <person name="James T.Y."/>
        </authorList>
    </citation>
    <scope>NUCLEOTIDE SEQUENCE</scope>
    <source>
        <strain evidence="13">JEL0318</strain>
    </source>
</reference>
<evidence type="ECO:0000313" key="13">
    <source>
        <dbReference type="EMBL" id="KAJ3049948.1"/>
    </source>
</evidence>
<keyword evidence="14" id="KW-1185">Reference proteome</keyword>
<dbReference type="Proteomes" id="UP001212841">
    <property type="component" value="Unassembled WGS sequence"/>
</dbReference>
<name>A0AAD5S9G7_9FUNG</name>
<dbReference type="Gene3D" id="1.50.40.10">
    <property type="entry name" value="Mitochondrial carrier domain"/>
    <property type="match status" value="1"/>
</dbReference>
<dbReference type="PROSITE" id="PS50920">
    <property type="entry name" value="SOLCAR"/>
    <property type="match status" value="3"/>
</dbReference>
<comment type="caution">
    <text evidence="13">The sequence shown here is derived from an EMBL/GenBank/DDBJ whole genome shotgun (WGS) entry which is preliminary data.</text>
</comment>
<evidence type="ECO:0000256" key="2">
    <source>
        <dbReference type="ARBA" id="ARBA00004225"/>
    </source>
</evidence>
<keyword evidence="10 11" id="KW-0472">Membrane</keyword>
<evidence type="ECO:0000256" key="11">
    <source>
        <dbReference type="PROSITE-ProRule" id="PRU00282"/>
    </source>
</evidence>
<feature type="repeat" description="Solcar" evidence="11">
    <location>
        <begin position="30"/>
        <end position="126"/>
    </location>
</feature>
<keyword evidence="5 12" id="KW-0813">Transport</keyword>
<evidence type="ECO:0000256" key="5">
    <source>
        <dbReference type="ARBA" id="ARBA00022448"/>
    </source>
</evidence>
<evidence type="ECO:0000256" key="1">
    <source>
        <dbReference type="ARBA" id="ARBA00002238"/>
    </source>
</evidence>
<dbReference type="InterPro" id="IPR018108">
    <property type="entry name" value="MCP_transmembrane"/>
</dbReference>
<keyword evidence="8" id="KW-1133">Transmembrane helix</keyword>
<dbReference type="GO" id="GO:0031966">
    <property type="term" value="C:mitochondrial membrane"/>
    <property type="evidence" value="ECO:0007669"/>
    <property type="project" value="UniProtKB-SubCell"/>
</dbReference>
<evidence type="ECO:0000256" key="10">
    <source>
        <dbReference type="ARBA" id="ARBA00023136"/>
    </source>
</evidence>
<dbReference type="PANTHER" id="PTHR45624:SF10">
    <property type="entry name" value="SLC (SOLUTE CARRIER) HOMOLOG"/>
    <property type="match status" value="1"/>
</dbReference>
<organism evidence="13 14">
    <name type="scientific">Rhizophlyctis rosea</name>
    <dbReference type="NCBI Taxonomy" id="64517"/>
    <lineage>
        <taxon>Eukaryota</taxon>
        <taxon>Fungi</taxon>
        <taxon>Fungi incertae sedis</taxon>
        <taxon>Chytridiomycota</taxon>
        <taxon>Chytridiomycota incertae sedis</taxon>
        <taxon>Chytridiomycetes</taxon>
        <taxon>Rhizophlyctidales</taxon>
        <taxon>Rhizophlyctidaceae</taxon>
        <taxon>Rhizophlyctis</taxon>
    </lineage>
</organism>
<gene>
    <name evidence="13" type="primary">TPC1</name>
    <name evidence="13" type="ORF">HK097_009074</name>
</gene>
<dbReference type="Pfam" id="PF00153">
    <property type="entry name" value="Mito_carr"/>
    <property type="match status" value="3"/>
</dbReference>
<dbReference type="GO" id="GO:0090422">
    <property type="term" value="F:thiamine pyrophosphate transmembrane transporter activity"/>
    <property type="evidence" value="ECO:0007669"/>
    <property type="project" value="UniProtKB-ARBA"/>
</dbReference>
<accession>A0AAD5S9G7</accession>
<feature type="repeat" description="Solcar" evidence="11">
    <location>
        <begin position="262"/>
        <end position="357"/>
    </location>
</feature>
<keyword evidence="7" id="KW-0677">Repeat</keyword>
<keyword evidence="9" id="KW-0496">Mitochondrion</keyword>
<dbReference type="AlphaFoldDB" id="A0AAD5S9G7"/>
<dbReference type="SUPFAM" id="SSF103506">
    <property type="entry name" value="Mitochondrial carrier"/>
    <property type="match status" value="1"/>
</dbReference>
<evidence type="ECO:0000256" key="7">
    <source>
        <dbReference type="ARBA" id="ARBA00022737"/>
    </source>
</evidence>
<evidence type="ECO:0000256" key="4">
    <source>
        <dbReference type="ARBA" id="ARBA00021935"/>
    </source>
</evidence>
<evidence type="ECO:0000256" key="9">
    <source>
        <dbReference type="ARBA" id="ARBA00023128"/>
    </source>
</evidence>
<evidence type="ECO:0000256" key="6">
    <source>
        <dbReference type="ARBA" id="ARBA00022692"/>
    </source>
</evidence>
<evidence type="ECO:0000256" key="12">
    <source>
        <dbReference type="RuleBase" id="RU000488"/>
    </source>
</evidence>
<keyword evidence="6 11" id="KW-0812">Transmembrane</keyword>
<dbReference type="InterPro" id="IPR023395">
    <property type="entry name" value="MCP_dom_sf"/>
</dbReference>
<feature type="repeat" description="Solcar" evidence="11">
    <location>
        <begin position="159"/>
        <end position="245"/>
    </location>
</feature>
<dbReference type="PANTHER" id="PTHR45624">
    <property type="entry name" value="MITOCHONDRIAL BASIC AMINO ACIDS TRANSPORTER-RELATED"/>
    <property type="match status" value="1"/>
</dbReference>
<protein>
    <recommendedName>
        <fullName evidence="4">Mitochondrial thiamine pyrophosphate carrier 1</fullName>
    </recommendedName>
</protein>
<sequence>MFVSLSKNTEKALKLINFTPAPDQKKVANVSSLQNAASGAIAGMISRFFIAPLDIVKIRFQLQPDTLRGTIPRRQDSKYRGIIQSARLIAREEGIRGLWKGNLSAEYLYLTYGAVQFYTYNESGRLIASLVCYLVSRWDLRANTEQNVQDNVIAPHKVPDSIKTFLAGAIAGGTATVITFPFDLLRTRFAAQGEPKVYTGIIQAIRLITRNEGIAGFYRGVGPSVAAIIPQMGIVFESYSIFKKGGKRLMKTPIGKTVNEYVNGIDNFVAGGLAGMAGKTAVMPFDVVRKRLQIQGPDRNAYSVGAVPSYSGTFNCVRQIIRQEGFLALYKGLVPALLKAAPASAITFLVFEKCQKAFSRMNNRKASA</sequence>
<evidence type="ECO:0000256" key="8">
    <source>
        <dbReference type="ARBA" id="ARBA00022989"/>
    </source>
</evidence>
<comment type="subcellular location">
    <subcellularLocation>
        <location evidence="2">Mitochondrion membrane</location>
        <topology evidence="2">Multi-pass membrane protein</topology>
    </subcellularLocation>
</comment>
<dbReference type="InterPro" id="IPR002067">
    <property type="entry name" value="MCP"/>
</dbReference>
<evidence type="ECO:0000313" key="14">
    <source>
        <dbReference type="Proteomes" id="UP001212841"/>
    </source>
</evidence>
<dbReference type="InterPro" id="IPR050567">
    <property type="entry name" value="Mitochondrial_Carrier"/>
</dbReference>
<comment type="similarity">
    <text evidence="3 12">Belongs to the mitochondrial carrier (TC 2.A.29) family.</text>
</comment>
<comment type="function">
    <text evidence="1">Mitochondrial transporter that mediates uptake of thiamine pyrophosphate (ThPP) into mitochondria.</text>
</comment>
<proteinExistence type="inferred from homology"/>
<dbReference type="FunFam" id="1.50.40.10:FF:000011">
    <property type="entry name" value="Mitochondrial thiamine pyrophosphate carrier 1"/>
    <property type="match status" value="1"/>
</dbReference>
<dbReference type="EMBL" id="JADGJD010000573">
    <property type="protein sequence ID" value="KAJ3049948.1"/>
    <property type="molecule type" value="Genomic_DNA"/>
</dbReference>
<dbReference type="PRINTS" id="PR00926">
    <property type="entry name" value="MITOCARRIER"/>
</dbReference>